<dbReference type="Proteomes" id="UP000694387">
    <property type="component" value="Chromosome 2"/>
</dbReference>
<organism evidence="2 3">
    <name type="scientific">Equus asinus</name>
    <name type="common">Donkey</name>
    <name type="synonym">Equus africanus asinus</name>
    <dbReference type="NCBI Taxonomy" id="9793"/>
    <lineage>
        <taxon>Eukaryota</taxon>
        <taxon>Metazoa</taxon>
        <taxon>Chordata</taxon>
        <taxon>Craniata</taxon>
        <taxon>Vertebrata</taxon>
        <taxon>Euteleostomi</taxon>
        <taxon>Mammalia</taxon>
        <taxon>Eutheria</taxon>
        <taxon>Laurasiatheria</taxon>
        <taxon>Perissodactyla</taxon>
        <taxon>Equidae</taxon>
        <taxon>Equus</taxon>
    </lineage>
</organism>
<feature type="compositionally biased region" description="Low complexity" evidence="1">
    <location>
        <begin position="336"/>
        <end position="345"/>
    </location>
</feature>
<dbReference type="GO" id="GO:0160111">
    <property type="term" value="C:axonemal A tubule inner sheath"/>
    <property type="evidence" value="ECO:0007669"/>
    <property type="project" value="Ensembl"/>
</dbReference>
<dbReference type="GeneTree" id="ENSGT00390000018488"/>
<evidence type="ECO:0000313" key="3">
    <source>
        <dbReference type="Proteomes" id="UP000694387"/>
    </source>
</evidence>
<accession>A0A8C4LEF0</accession>
<feature type="region of interest" description="Disordered" evidence="1">
    <location>
        <begin position="315"/>
        <end position="345"/>
    </location>
</feature>
<reference evidence="2 3" key="1">
    <citation type="journal article" date="2020" name="Nat. Commun.">
        <title>Donkey genomes provide new insights into domestication and selection for coat color.</title>
        <authorList>
            <person name="Wang"/>
            <person name="C."/>
            <person name="Li"/>
            <person name="H."/>
            <person name="Guo"/>
            <person name="Y."/>
            <person name="Huang"/>
            <person name="J."/>
            <person name="Sun"/>
            <person name="Y."/>
            <person name="Min"/>
            <person name="J."/>
            <person name="Wang"/>
            <person name="J."/>
            <person name="Fang"/>
            <person name="X."/>
            <person name="Zhao"/>
            <person name="Z."/>
            <person name="Wang"/>
            <person name="S."/>
            <person name="Zhang"/>
            <person name="Y."/>
            <person name="Liu"/>
            <person name="Q."/>
            <person name="Jiang"/>
            <person name="Q."/>
            <person name="Wang"/>
            <person name="X."/>
            <person name="Guo"/>
            <person name="Y."/>
            <person name="Yang"/>
            <person name="C."/>
            <person name="Wang"/>
            <person name="Y."/>
            <person name="Tian"/>
            <person name="F."/>
            <person name="Zhuang"/>
            <person name="G."/>
            <person name="Fan"/>
            <person name="Y."/>
            <person name="Gao"/>
            <person name="Q."/>
            <person name="Li"/>
            <person name="Y."/>
            <person name="Ju"/>
            <person name="Z."/>
            <person name="Li"/>
            <person name="J."/>
            <person name="Li"/>
            <person name="R."/>
            <person name="Hou"/>
            <person name="M."/>
            <person name="Yang"/>
            <person name="G."/>
            <person name="Liu"/>
            <person name="G."/>
            <person name="Liu"/>
            <person name="W."/>
            <person name="Guo"/>
            <person name="J."/>
            <person name="Pan"/>
            <person name="S."/>
            <person name="Fan"/>
            <person name="G."/>
            <person name="Zhang"/>
            <person name="W."/>
            <person name="Zhang"/>
            <person name="R."/>
            <person name="Yu"/>
            <person name="J."/>
            <person name="Zhang"/>
            <person name="X."/>
            <person name="Yin"/>
            <person name="Q."/>
            <person name="Ji"/>
            <person name="C."/>
            <person name="Jin"/>
            <person name="Y."/>
            <person name="Yue"/>
            <person name="G."/>
            <person name="Liu"/>
            <person name="M."/>
            <person name="Xu"/>
            <person name="J."/>
            <person name="Liu"/>
            <person name="S."/>
            <person name="Jordana"/>
            <person name="J."/>
            <person name="Noce"/>
            <person name="A."/>
            <person name="Amills"/>
            <person name="M."/>
            <person name="Wu"/>
            <person name="D.D."/>
            <person name="Li"/>
            <person name="S."/>
            <person name="Zhou"/>
            <person name="X. and Zhong"/>
            <person name="J."/>
        </authorList>
    </citation>
    <scope>NUCLEOTIDE SEQUENCE [LARGE SCALE GENOMIC DNA]</scope>
</reference>
<feature type="region of interest" description="Disordered" evidence="1">
    <location>
        <begin position="1"/>
        <end position="41"/>
    </location>
</feature>
<name>A0A8C4LEF0_EQUAS</name>
<dbReference type="InterPro" id="IPR055325">
    <property type="entry name" value="CF161"/>
</dbReference>
<dbReference type="AlphaFoldDB" id="A0A8C4LEF0"/>
<dbReference type="GO" id="GO:0036126">
    <property type="term" value="C:sperm flagellum"/>
    <property type="evidence" value="ECO:0007669"/>
    <property type="project" value="Ensembl"/>
</dbReference>
<reference evidence="2" key="3">
    <citation type="submission" date="2025-09" db="UniProtKB">
        <authorList>
            <consortium name="Ensembl"/>
        </authorList>
    </citation>
    <scope>IDENTIFICATION</scope>
</reference>
<keyword evidence="3" id="KW-1185">Reference proteome</keyword>
<dbReference type="GO" id="GO:0060271">
    <property type="term" value="P:cilium assembly"/>
    <property type="evidence" value="ECO:0007669"/>
    <property type="project" value="TreeGrafter"/>
</dbReference>
<reference evidence="2" key="2">
    <citation type="submission" date="2025-08" db="UniProtKB">
        <authorList>
            <consortium name="Ensembl"/>
        </authorList>
    </citation>
    <scope>IDENTIFICATION</scope>
</reference>
<protein>
    <submittedName>
        <fullName evidence="2">Cilia and flagella associated protein 161</fullName>
    </submittedName>
</protein>
<dbReference type="Pfam" id="PF24569">
    <property type="entry name" value="CFAP161"/>
    <property type="match status" value="1"/>
</dbReference>
<dbReference type="Ensembl" id="ENSEAST00005010819.2">
    <property type="protein sequence ID" value="ENSEASP00005009962.2"/>
    <property type="gene ID" value="ENSEASG00005007058.2"/>
</dbReference>
<dbReference type="GO" id="GO:0030317">
    <property type="term" value="P:flagellated sperm motility"/>
    <property type="evidence" value="ECO:0007669"/>
    <property type="project" value="Ensembl"/>
</dbReference>
<sequence>MATGAQHSGVPGSPGGRSAGDDGSEPVRPPSPDGQLERGRLPGGATSICVIRTIVDPLSFTHFLLKQELMKDFLEKRDKGQLLIQRSRRLKENLLRQMQLSISQDGYVHYGDKVMLVNPDHPETEADLFLGGNLSLCVTPDEVKAHLSDKLEVPCGLSLAQVTVPIGRNTFIVLSPDREASGQVLRYGQNFCLGITGGFEDKMLYLSSDHRTLLKSSKRSWLQEVYLTDEVSYLSCWQATFPDPQLRLEYEGFPVPANAKILINHCHTNRGLVAHRGLFLRTYFGKEVEVAAHTYLDSHRVEKPKNHWMLVTGNPREERSIMLDQPKPRAEEPRAPEQAASPGEQ</sequence>
<evidence type="ECO:0000313" key="2">
    <source>
        <dbReference type="Ensembl" id="ENSEASP00005009962.2"/>
    </source>
</evidence>
<dbReference type="PANTHER" id="PTHR24274:SF1">
    <property type="entry name" value="CILIA- AND FLAGELLA-ASSOCIATED PROTEIN 161"/>
    <property type="match status" value="1"/>
</dbReference>
<gene>
    <name evidence="2" type="primary">CFAP161</name>
</gene>
<evidence type="ECO:0000256" key="1">
    <source>
        <dbReference type="SAM" id="MobiDB-lite"/>
    </source>
</evidence>
<dbReference type="PANTHER" id="PTHR24274">
    <property type="entry name" value="CILIA- AND FLAGELLA-ASSOCIATED PROTEIN 161"/>
    <property type="match status" value="1"/>
</dbReference>
<feature type="compositionally biased region" description="Basic and acidic residues" evidence="1">
    <location>
        <begin position="315"/>
        <end position="335"/>
    </location>
</feature>
<proteinExistence type="predicted"/>